<feature type="domain" description="Non-reducing end beta-L-arabinofuranosidase-like GH127 middle" evidence="2">
    <location>
        <begin position="431"/>
        <end position="528"/>
    </location>
</feature>
<evidence type="ECO:0000259" key="3">
    <source>
        <dbReference type="Pfam" id="PF20737"/>
    </source>
</evidence>
<dbReference type="AlphaFoldDB" id="A0A1I4PJ47"/>
<organism evidence="4 5">
    <name type="scientific">Salibacterium qingdaonense</name>
    <dbReference type="NCBI Taxonomy" id="266892"/>
    <lineage>
        <taxon>Bacteria</taxon>
        <taxon>Bacillati</taxon>
        <taxon>Bacillota</taxon>
        <taxon>Bacilli</taxon>
        <taxon>Bacillales</taxon>
        <taxon>Bacillaceae</taxon>
    </lineage>
</organism>
<accession>A0A1I4PJ47</accession>
<name>A0A1I4PJ47_9BACI</name>
<sequence>MTKMTALSISNITFSDNLWKKRQQLIRESVIPYQWDTLNDNVPGVEPSHTLENFRIAAGLSDATYYGMVFQDSDLYKWLETVGYSLSMHRTEELEKKADEAIDLVAAAQEESGYIHTYHQCVRPDKKWTNLRDDHELYCAGHLMEAAVAYFDATGKTVLLNVACRFADLISDLFGPGENQMKGYPGHPEIELALLKLYKATDNIKYLNSSKFFIDERGNEPHYFEWEAAQRGDNKGTPPSYCQSHLPIREQSSIEGHAVRAVYLYTAVAELAAETGDPELVEASERVWRNMTDKRMYVTGGIGSSHYHESFSFDYDLPSDRAYTETCASVGLVFWAERMLQLKEDASYADVMERTIYNGLLSGMSLDGTKYFYVNPLEVWPEAVKTRNDLSDTELERQGWFVCACCPPNIARFISSFGDYVYAFKEDRKELQVNLYAAGDAVFSTDTENIRVRQTTEYPWGEHVSFTLDSDKGGVELTVALRVPGWCRNPELKVNGETVDIEDVTENGYAKVHRYWQKEDDVTLFLPMEVEWIRADTRVRENIGKTALQRGPMVYCLEEHDNGSELQEILVSDESPCDVTFEEGDLGGINVITGQGYRETLHGDALYTTQRPHREPVTFKAVPYFSWANRTPGEMRVWLREAKND</sequence>
<dbReference type="InterPro" id="IPR049174">
    <property type="entry name" value="Beta-AFase-like"/>
</dbReference>
<feature type="domain" description="Non-reducing end beta-L-arabinofuranosidase-like GH127 C-terminal" evidence="3">
    <location>
        <begin position="530"/>
        <end position="640"/>
    </location>
</feature>
<proteinExistence type="predicted"/>
<dbReference type="InterPro" id="IPR008928">
    <property type="entry name" value="6-hairpin_glycosidase_sf"/>
</dbReference>
<dbReference type="Proteomes" id="UP000199668">
    <property type="component" value="Unassembled WGS sequence"/>
</dbReference>
<evidence type="ECO:0000313" key="5">
    <source>
        <dbReference type="Proteomes" id="UP000199668"/>
    </source>
</evidence>
<dbReference type="EMBL" id="FOTY01000027">
    <property type="protein sequence ID" value="SFM27674.1"/>
    <property type="molecule type" value="Genomic_DNA"/>
</dbReference>
<dbReference type="InterPro" id="IPR049046">
    <property type="entry name" value="Beta-AFase-like_GH127_middle"/>
</dbReference>
<dbReference type="Pfam" id="PF07944">
    <property type="entry name" value="Beta-AFase-like_GH127_cat"/>
    <property type="match status" value="1"/>
</dbReference>
<dbReference type="PANTHER" id="PTHR43465">
    <property type="entry name" value="DUF1680 DOMAIN PROTEIN (AFU_ORTHOLOGUE AFUA_1G08910)"/>
    <property type="match status" value="1"/>
</dbReference>
<protein>
    <recommendedName>
        <fullName evidence="6">Glycoside hydrolase family 127 protein</fullName>
    </recommendedName>
</protein>
<dbReference type="Pfam" id="PF20736">
    <property type="entry name" value="Glyco_hydro127M"/>
    <property type="match status" value="1"/>
</dbReference>
<evidence type="ECO:0000313" key="4">
    <source>
        <dbReference type="EMBL" id="SFM27674.1"/>
    </source>
</evidence>
<dbReference type="RefSeq" id="WP_090927932.1">
    <property type="nucleotide sequence ID" value="NZ_FOTY01000027.1"/>
</dbReference>
<gene>
    <name evidence="4" type="ORF">SAMN04488054_12715</name>
</gene>
<evidence type="ECO:0008006" key="6">
    <source>
        <dbReference type="Google" id="ProtNLM"/>
    </source>
</evidence>
<dbReference type="PANTHER" id="PTHR43465:SF2">
    <property type="entry name" value="DUF1680 DOMAIN PROTEIN (AFU_ORTHOLOGUE AFUA_1G08910)"/>
    <property type="match status" value="1"/>
</dbReference>
<keyword evidence="5" id="KW-1185">Reference proteome</keyword>
<dbReference type="OrthoDB" id="9757939at2"/>
<dbReference type="InterPro" id="IPR012878">
    <property type="entry name" value="Beta-AFase-like_GH127_cat"/>
</dbReference>
<feature type="domain" description="Non-reducing end beta-L-arabinofuranosidase-like GH127 catalytic" evidence="1">
    <location>
        <begin position="12"/>
        <end position="419"/>
    </location>
</feature>
<dbReference type="SUPFAM" id="SSF48208">
    <property type="entry name" value="Six-hairpin glycosidases"/>
    <property type="match status" value="1"/>
</dbReference>
<reference evidence="4 5" key="1">
    <citation type="submission" date="2016-10" db="EMBL/GenBank/DDBJ databases">
        <authorList>
            <person name="de Groot N.N."/>
        </authorList>
    </citation>
    <scope>NUCLEOTIDE SEQUENCE [LARGE SCALE GENOMIC DNA]</scope>
    <source>
        <strain evidence="4 5">CGMCC 1.6134</strain>
    </source>
</reference>
<evidence type="ECO:0000259" key="2">
    <source>
        <dbReference type="Pfam" id="PF20736"/>
    </source>
</evidence>
<dbReference type="GO" id="GO:0005975">
    <property type="term" value="P:carbohydrate metabolic process"/>
    <property type="evidence" value="ECO:0007669"/>
    <property type="project" value="InterPro"/>
</dbReference>
<dbReference type="Pfam" id="PF20737">
    <property type="entry name" value="Glyco_hydro127C"/>
    <property type="match status" value="1"/>
</dbReference>
<evidence type="ECO:0000259" key="1">
    <source>
        <dbReference type="Pfam" id="PF07944"/>
    </source>
</evidence>
<dbReference type="STRING" id="266892.SAMN04488054_12715"/>
<dbReference type="InterPro" id="IPR049049">
    <property type="entry name" value="Beta-AFase-like_GH127_C"/>
</dbReference>